<keyword evidence="3" id="KW-1185">Reference proteome</keyword>
<organism evidence="2 3">
    <name type="scientific">Trichoderma asperellum (strain ATCC 204424 / CBS 433.97 / NBRC 101777)</name>
    <dbReference type="NCBI Taxonomy" id="1042311"/>
    <lineage>
        <taxon>Eukaryota</taxon>
        <taxon>Fungi</taxon>
        <taxon>Dikarya</taxon>
        <taxon>Ascomycota</taxon>
        <taxon>Pezizomycotina</taxon>
        <taxon>Sordariomycetes</taxon>
        <taxon>Hypocreomycetidae</taxon>
        <taxon>Hypocreales</taxon>
        <taxon>Hypocreaceae</taxon>
        <taxon>Trichoderma</taxon>
    </lineage>
</organism>
<reference evidence="2 3" key="1">
    <citation type="submission" date="2016-07" db="EMBL/GenBank/DDBJ databases">
        <title>Multiple horizontal gene transfer events from other fungi enriched the ability of initially mycotrophic Trichoderma (Ascomycota) to feed on dead plant biomass.</title>
        <authorList>
            <consortium name="DOE Joint Genome Institute"/>
            <person name="Aerts A."/>
            <person name="Atanasova L."/>
            <person name="Chenthamara K."/>
            <person name="Zhang J."/>
            <person name="Grujic M."/>
            <person name="Henrissat B."/>
            <person name="Kuo A."/>
            <person name="Salamov A."/>
            <person name="Lipzen A."/>
            <person name="Labutti K."/>
            <person name="Barry K."/>
            <person name="Miao Y."/>
            <person name="Rahimi M.J."/>
            <person name="Shen Q."/>
            <person name="Grigoriev I.V."/>
            <person name="Kubicek C.P."/>
            <person name="Druzhinina I.S."/>
        </authorList>
    </citation>
    <scope>NUCLEOTIDE SEQUENCE [LARGE SCALE GENOMIC DNA]</scope>
    <source>
        <strain evidence="2 3">CBS 433.97</strain>
    </source>
</reference>
<feature type="transmembrane region" description="Helical" evidence="1">
    <location>
        <begin position="12"/>
        <end position="35"/>
    </location>
</feature>
<gene>
    <name evidence="2" type="ORF">M441DRAFT_248034</name>
</gene>
<keyword evidence="1" id="KW-0812">Transmembrane</keyword>
<evidence type="ECO:0000313" key="3">
    <source>
        <dbReference type="Proteomes" id="UP000240493"/>
    </source>
</evidence>
<accession>A0A2T3Z031</accession>
<dbReference type="AlphaFoldDB" id="A0A2T3Z031"/>
<sequence length="109" mass="11728">MEARLLTMSWLADWEIFCSLLVDLAACLALVFGWARVACVDSSFLPVCFSADCAAPASNTAPRSRHSLDLALVLPCGWHQGVHCMGFWRAPCLPPCICGAALSTQVDSL</sequence>
<dbReference type="EMBL" id="KZ679266">
    <property type="protein sequence ID" value="PTB38179.1"/>
    <property type="molecule type" value="Genomic_DNA"/>
</dbReference>
<protein>
    <submittedName>
        <fullName evidence="2">Uncharacterized protein</fullName>
    </submittedName>
</protein>
<dbReference type="Proteomes" id="UP000240493">
    <property type="component" value="Unassembled WGS sequence"/>
</dbReference>
<keyword evidence="1" id="KW-0472">Membrane</keyword>
<evidence type="ECO:0000256" key="1">
    <source>
        <dbReference type="SAM" id="Phobius"/>
    </source>
</evidence>
<evidence type="ECO:0000313" key="2">
    <source>
        <dbReference type="EMBL" id="PTB38179.1"/>
    </source>
</evidence>
<proteinExistence type="predicted"/>
<keyword evidence="1" id="KW-1133">Transmembrane helix</keyword>
<name>A0A2T3Z031_TRIA4</name>